<dbReference type="PANTHER" id="PTHR43135:SF3">
    <property type="entry name" value="ALPHA-D-RIBOSE 1-METHYLPHOSPHONATE 5-TRIPHOSPHATE DIPHOSPHATASE"/>
    <property type="match status" value="1"/>
</dbReference>
<dbReference type="SUPFAM" id="SSF51338">
    <property type="entry name" value="Composite domain of metallo-dependent hydrolases"/>
    <property type="match status" value="1"/>
</dbReference>
<dbReference type="AlphaFoldDB" id="A0A6I4TRV0"/>
<reference evidence="2 3" key="1">
    <citation type="submission" date="2019-12" db="EMBL/GenBank/DDBJ databases">
        <title>Genomic-based taxomic classification of the family Erythrobacteraceae.</title>
        <authorList>
            <person name="Xu L."/>
        </authorList>
    </citation>
    <scope>NUCLEOTIDE SEQUENCE [LARGE SCALE GENOMIC DNA]</scope>
    <source>
        <strain evidence="2 3">JCM 12189</strain>
    </source>
</reference>
<dbReference type="GO" id="GO:0016810">
    <property type="term" value="F:hydrolase activity, acting on carbon-nitrogen (but not peptide) bonds"/>
    <property type="evidence" value="ECO:0007669"/>
    <property type="project" value="InterPro"/>
</dbReference>
<keyword evidence="1" id="KW-0732">Signal</keyword>
<dbReference type="Proteomes" id="UP000432727">
    <property type="component" value="Unassembled WGS sequence"/>
</dbReference>
<evidence type="ECO:0000313" key="3">
    <source>
        <dbReference type="Proteomes" id="UP000432727"/>
    </source>
</evidence>
<dbReference type="OrthoDB" id="9765769at2"/>
<proteinExistence type="predicted"/>
<evidence type="ECO:0000256" key="1">
    <source>
        <dbReference type="SAM" id="SignalP"/>
    </source>
</evidence>
<evidence type="ECO:0000313" key="2">
    <source>
        <dbReference type="EMBL" id="MXO97143.1"/>
    </source>
</evidence>
<dbReference type="InterPro" id="IPR032466">
    <property type="entry name" value="Metal_Hydrolase"/>
</dbReference>
<dbReference type="SUPFAM" id="SSF51556">
    <property type="entry name" value="Metallo-dependent hydrolases"/>
    <property type="match status" value="1"/>
</dbReference>
<dbReference type="RefSeq" id="WP_160596123.1">
    <property type="nucleotide sequence ID" value="NZ_WTYI01000001.1"/>
</dbReference>
<accession>A0A6I4TRV0</accession>
<dbReference type="InterPro" id="IPR051781">
    <property type="entry name" value="Metallo-dep_Hydrolase"/>
</dbReference>
<dbReference type="Gene3D" id="3.20.20.140">
    <property type="entry name" value="Metal-dependent hydrolases"/>
    <property type="match status" value="1"/>
</dbReference>
<dbReference type="InterPro" id="IPR011059">
    <property type="entry name" value="Metal-dep_hydrolase_composite"/>
</dbReference>
<sequence length="437" mass="47557">MKSLHMKAFLGLSALAMSLVSHPLRADDHDEVVAYENGQWFNGEIFVSGRRVVQRGVFVGEGVEPDRVVDLQGAFIVPPLGDAHTHEYDGPWTFQAQSDAQLAAGTFYAMTMTAPGSGVAQIRHQFEDVDTVDIATSLGGITGPESHPAEVYEALALRIYDEEQRTARQDEIREGTRYQDDAYYEVSDEDSARSAVTKLLRANPDVVKVFLRHSAQYDERVPDNWAIGGIDPDLLPIIAERTRQYGRRLAIAASDLSDVDAAIAVEADILTHLPCYQDTKDASFYSYPATDENCLLSAEQAQAIASSGMAVTLIASEFAKGQDEDVRRRLEANVQLLRDAGATFVIGSNAYGSPVVTGLVAEGDRSLFSNFELLRMASIDTPRVIFPNRAVGCLDTGCEASFLILSGNPLEDLAALEAISGRIKRGTPLPDPEPTTE</sequence>
<keyword evidence="3" id="KW-1185">Reference proteome</keyword>
<gene>
    <name evidence="2" type="ORF">GRI34_12020</name>
</gene>
<protein>
    <recommendedName>
        <fullName evidence="4">Amidohydrolase family protein</fullName>
    </recommendedName>
</protein>
<organism evidence="2 3">
    <name type="scientific">Qipengyuania aquimaris</name>
    <dbReference type="NCBI Taxonomy" id="255984"/>
    <lineage>
        <taxon>Bacteria</taxon>
        <taxon>Pseudomonadati</taxon>
        <taxon>Pseudomonadota</taxon>
        <taxon>Alphaproteobacteria</taxon>
        <taxon>Sphingomonadales</taxon>
        <taxon>Erythrobacteraceae</taxon>
        <taxon>Qipengyuania</taxon>
    </lineage>
</organism>
<feature type="signal peptide" evidence="1">
    <location>
        <begin position="1"/>
        <end position="26"/>
    </location>
</feature>
<comment type="caution">
    <text evidence="2">The sequence shown here is derived from an EMBL/GenBank/DDBJ whole genome shotgun (WGS) entry which is preliminary data.</text>
</comment>
<name>A0A6I4TRV0_9SPHN</name>
<dbReference type="PANTHER" id="PTHR43135">
    <property type="entry name" value="ALPHA-D-RIBOSE 1-METHYLPHOSPHONATE 5-TRIPHOSPHATE DIPHOSPHATASE"/>
    <property type="match status" value="1"/>
</dbReference>
<dbReference type="Gene3D" id="2.30.40.10">
    <property type="entry name" value="Urease, subunit C, domain 1"/>
    <property type="match status" value="1"/>
</dbReference>
<evidence type="ECO:0008006" key="4">
    <source>
        <dbReference type="Google" id="ProtNLM"/>
    </source>
</evidence>
<feature type="chain" id="PRO_5026005306" description="Amidohydrolase family protein" evidence="1">
    <location>
        <begin position="27"/>
        <end position="437"/>
    </location>
</feature>
<dbReference type="EMBL" id="WTYI01000001">
    <property type="protein sequence ID" value="MXO97143.1"/>
    <property type="molecule type" value="Genomic_DNA"/>
</dbReference>